<dbReference type="KEGG" id="pti:PHATR_18551"/>
<dbReference type="RefSeq" id="XP_002186362.1">
    <property type="nucleotide sequence ID" value="XM_002186326.1"/>
</dbReference>
<dbReference type="SUPFAM" id="SSF53474">
    <property type="entry name" value="alpha/beta-Hydrolases"/>
    <property type="match status" value="1"/>
</dbReference>
<dbReference type="OrthoDB" id="443318at2759"/>
<keyword evidence="2" id="KW-0121">Carboxypeptidase</keyword>
<dbReference type="eggNOG" id="KOG1282">
    <property type="taxonomic scope" value="Eukaryota"/>
</dbReference>
<dbReference type="PRINTS" id="PR00724">
    <property type="entry name" value="CRBOXYPTASEC"/>
</dbReference>
<dbReference type="InterPro" id="IPR001563">
    <property type="entry name" value="Peptidase_S10"/>
</dbReference>
<dbReference type="InterPro" id="IPR018202">
    <property type="entry name" value="Ser_caboxypep_ser_AS"/>
</dbReference>
<dbReference type="EC" id="3.4.16.-" evidence="2"/>
<name>B5Y4V6_PHATC</name>
<dbReference type="PANTHER" id="PTHR11802:SF201">
    <property type="entry name" value="CARBOXYPEPTIDASE"/>
    <property type="match status" value="1"/>
</dbReference>
<dbReference type="GO" id="GO:0004185">
    <property type="term" value="F:serine-type carboxypeptidase activity"/>
    <property type="evidence" value="ECO:0007669"/>
    <property type="project" value="UniProtKB-UniRule"/>
</dbReference>
<dbReference type="PROSITE" id="PS00560">
    <property type="entry name" value="CARBOXYPEPT_SER_HIS"/>
    <property type="match status" value="1"/>
</dbReference>
<dbReference type="InParanoid" id="B5Y4V6"/>
<gene>
    <name evidence="3" type="ORF">PHATR_18551</name>
</gene>
<organism evidence="3 4">
    <name type="scientific">Phaeodactylum tricornutum (strain CCAP 1055/1)</name>
    <dbReference type="NCBI Taxonomy" id="556484"/>
    <lineage>
        <taxon>Eukaryota</taxon>
        <taxon>Sar</taxon>
        <taxon>Stramenopiles</taxon>
        <taxon>Ochrophyta</taxon>
        <taxon>Bacillariophyta</taxon>
        <taxon>Bacillariophyceae</taxon>
        <taxon>Bacillariophycidae</taxon>
        <taxon>Naviculales</taxon>
        <taxon>Phaeodactylaceae</taxon>
        <taxon>Phaeodactylum</taxon>
    </lineage>
</organism>
<dbReference type="PANTHER" id="PTHR11802">
    <property type="entry name" value="SERINE PROTEASE FAMILY S10 SERINE CARBOXYPEPTIDASE"/>
    <property type="match status" value="1"/>
</dbReference>
<dbReference type="EMBL" id="CP001142">
    <property type="protein sequence ID" value="ACI65832.1"/>
    <property type="molecule type" value="Genomic_DNA"/>
</dbReference>
<sequence>MSTTVMGKSIFAIGAFLTASLYNFAAYKKETPSDVRVHLAVQERTASAEDDRITMLPGLDYDPGFEQFSGYLDVSATRHIFYWYMESQSDPANDPVVLWTNGGPGCSGLLGMGAEHGPFYISKSGRLHDNPYSWNKVANMIYFEQPAGVGFSYCDAAEDYITGDEQAAADNYNFIVEFLQRYPERQTNDFYVSSESYGGHYIPQMTLEILRRDIDHFVNFKGFLLGNPYVDPLSNMVTQFEAYYSHGLIAKPLFDDWSKKCKDSNYWMSRECDQITTNMFKQFGHGINPYALDYPVCKKDAAEYSHLERPVSNPAFKPCSQEFLENYLDREEVRDALHVAPSAKPWDVCGGVRYSKSDVDIPTIGLYQELIDQAKAGKHDLNMLIYSGDDDSICSTAGTQYWLWDLAEASSIWKAWQAQEQTSGFVTTFDLGDKTNATFTFVTVHGAGHEVPSYRPVEALEMFRRFLAHGF</sequence>
<dbReference type="MEROPS" id="S10.005"/>
<protein>
    <recommendedName>
        <fullName evidence="2">Carboxypeptidase</fullName>
        <ecNumber evidence="2">3.4.16.-</ecNumber>
    </recommendedName>
</protein>
<accession>B5Y4V6</accession>
<dbReference type="Gene3D" id="3.40.50.1820">
    <property type="entry name" value="alpha/beta hydrolase"/>
    <property type="match status" value="1"/>
</dbReference>
<keyword evidence="2" id="KW-0378">Hydrolase</keyword>
<evidence type="ECO:0000313" key="3">
    <source>
        <dbReference type="EMBL" id="ACI65832.1"/>
    </source>
</evidence>
<evidence type="ECO:0000256" key="2">
    <source>
        <dbReference type="RuleBase" id="RU361156"/>
    </source>
</evidence>
<dbReference type="PaxDb" id="2850-Phatr18551"/>
<dbReference type="STRING" id="556484.B5Y4V6"/>
<dbReference type="GO" id="GO:0006508">
    <property type="term" value="P:proteolysis"/>
    <property type="evidence" value="ECO:0007669"/>
    <property type="project" value="UniProtKB-KW"/>
</dbReference>
<dbReference type="AlphaFoldDB" id="B5Y4V6"/>
<dbReference type="InterPro" id="IPR033124">
    <property type="entry name" value="Ser_caboxypep_his_AS"/>
</dbReference>
<comment type="similarity">
    <text evidence="1 2">Belongs to the peptidase S10 family.</text>
</comment>
<keyword evidence="4" id="KW-1185">Reference proteome</keyword>
<keyword evidence="2" id="KW-0645">Protease</keyword>
<dbReference type="GeneID" id="7204375"/>
<dbReference type="Pfam" id="PF00450">
    <property type="entry name" value="Peptidase_S10"/>
    <property type="match status" value="1"/>
</dbReference>
<reference evidence="3 4" key="1">
    <citation type="journal article" date="2008" name="Nature">
        <title>The Phaeodactylum genome reveals the evolutionary history of diatom genomes.</title>
        <authorList>
            <person name="Bowler C."/>
            <person name="Allen A.E."/>
            <person name="Badger J.H."/>
            <person name="Grimwood J."/>
            <person name="Jabbari K."/>
            <person name="Kuo A."/>
            <person name="Maheswari U."/>
            <person name="Martens C."/>
            <person name="Maumus F."/>
            <person name="Otillar R.P."/>
            <person name="Rayko E."/>
            <person name="Salamov A."/>
            <person name="Vandepoele K."/>
            <person name="Beszteri B."/>
            <person name="Gruber A."/>
            <person name="Heijde M."/>
            <person name="Katinka M."/>
            <person name="Mock T."/>
            <person name="Valentin K."/>
            <person name="Verret F."/>
            <person name="Berges J.A."/>
            <person name="Brownlee C."/>
            <person name="Cadoret J.P."/>
            <person name="Chiovitti A."/>
            <person name="Choi C.J."/>
            <person name="Coesel S."/>
            <person name="De Martino A."/>
            <person name="Detter J.C."/>
            <person name="Durkin C."/>
            <person name="Falciatore A."/>
            <person name="Fournet J."/>
            <person name="Haruta M."/>
            <person name="Huysman M.J."/>
            <person name="Jenkins B.D."/>
            <person name="Jiroutova K."/>
            <person name="Jorgensen R.E."/>
            <person name="Joubert Y."/>
            <person name="Kaplan A."/>
            <person name="Kroger N."/>
            <person name="Kroth P.G."/>
            <person name="La Roche J."/>
            <person name="Lindquist E."/>
            <person name="Lommer M."/>
            <person name="Martin-Jezequel V."/>
            <person name="Lopez P.J."/>
            <person name="Lucas S."/>
            <person name="Mangogna M."/>
            <person name="McGinnis K."/>
            <person name="Medlin L.K."/>
            <person name="Montsant A."/>
            <person name="Oudot-Le Secq M.P."/>
            <person name="Napoli C."/>
            <person name="Obornik M."/>
            <person name="Parker M.S."/>
            <person name="Petit J.L."/>
            <person name="Porcel B.M."/>
            <person name="Poulsen N."/>
            <person name="Robison M."/>
            <person name="Rychlewski L."/>
            <person name="Rynearson T.A."/>
            <person name="Schmutz J."/>
            <person name="Shapiro H."/>
            <person name="Siaut M."/>
            <person name="Stanley M."/>
            <person name="Sussman M.R."/>
            <person name="Taylor A.R."/>
            <person name="Vardi A."/>
            <person name="von Dassow P."/>
            <person name="Vyverman W."/>
            <person name="Willis A."/>
            <person name="Wyrwicz L.S."/>
            <person name="Rokhsar D.S."/>
            <person name="Weissenbach J."/>
            <person name="Armbrust E.V."/>
            <person name="Green B.R."/>
            <person name="Van de Peer Y."/>
            <person name="Grigoriev I.V."/>
        </authorList>
    </citation>
    <scope>NUCLEOTIDE SEQUENCE [LARGE SCALE GENOMIC DNA]</scope>
    <source>
        <strain evidence="3 4">CCAP 1055/1</strain>
    </source>
</reference>
<proteinExistence type="inferred from homology"/>
<dbReference type="InterPro" id="IPR029058">
    <property type="entry name" value="AB_hydrolase_fold"/>
</dbReference>
<evidence type="ECO:0000313" key="4">
    <source>
        <dbReference type="Proteomes" id="UP000000759"/>
    </source>
</evidence>
<dbReference type="Proteomes" id="UP000000759">
    <property type="component" value="Chromosome 3"/>
</dbReference>
<reference evidence="4" key="2">
    <citation type="submission" date="2008-08" db="EMBL/GenBank/DDBJ databases">
        <authorList>
            <consortium name="Diatom Consortium"/>
            <person name="Grigoriev I."/>
            <person name="Grimwood J."/>
            <person name="Kuo A."/>
            <person name="Otillar R.P."/>
            <person name="Salamov A."/>
            <person name="Detter J.C."/>
            <person name="Lindquist E."/>
            <person name="Shapiro H."/>
            <person name="Lucas S."/>
            <person name="Glavina del Rio T."/>
            <person name="Pitluck S."/>
            <person name="Rokhsar D."/>
            <person name="Bowler C."/>
        </authorList>
    </citation>
    <scope>GENOME REANNOTATION</scope>
    <source>
        <strain evidence="4">CCAP 1055/1</strain>
    </source>
</reference>
<evidence type="ECO:0000256" key="1">
    <source>
        <dbReference type="ARBA" id="ARBA00009431"/>
    </source>
</evidence>
<dbReference type="PROSITE" id="PS00131">
    <property type="entry name" value="CARBOXYPEPT_SER_SER"/>
    <property type="match status" value="1"/>
</dbReference>